<evidence type="ECO:0000313" key="3">
    <source>
        <dbReference type="EMBL" id="QOY86717.1"/>
    </source>
</evidence>
<dbReference type="InterPro" id="IPR000326">
    <property type="entry name" value="PAP2/HPO"/>
</dbReference>
<dbReference type="Pfam" id="PF01569">
    <property type="entry name" value="PAP2"/>
    <property type="match status" value="1"/>
</dbReference>
<gene>
    <name evidence="3" type="ORF">IRI77_28615</name>
</gene>
<name>A0A7S7NN71_PALFE</name>
<keyword evidence="3" id="KW-0560">Oxidoreductase</keyword>
<sequence length="411" mass="44988">MWKRLLFTLAVAAAHSHAAVNPVAFWNTIAGRAFAPTQGTNPVAQSRTYAILHASIHDTLNAIDARYGSYTPGLPRDPAASVEAAVAATSHWVLGALVPDQFSLINAVYASELATIADGPAKARGIALGEAVAQATLRRREQDGADRSNDPMFLPRTGPGEYQFTEPFNFAAFPGWGRVTPFAIDLKEHDLDGPLPLSSARYARDFQLVKELGSLDSRTRTDEQSEIARFWYEDSPLGWNRIAFVVIRRKNLDLWQTARAFALVNFAMADAYIAGFDAKYKFRFWRPVTAIQNAGSDGNDRTEPDTGWQPFQPTPPVPDYPSTHSLVGAAAAEVLIDLFGDRIRYETTSSTLPGVTRSFRGFSEAAEENGESRIFAGIHFPHAVRDGLRQGRGIGRAVGKLLPPVRKSSTD</sequence>
<dbReference type="SUPFAM" id="SSF48317">
    <property type="entry name" value="Acid phosphatase/Vanadium-dependent haloperoxidase"/>
    <property type="match status" value="1"/>
</dbReference>
<dbReference type="RefSeq" id="WP_194448386.1">
    <property type="nucleotide sequence ID" value="NZ_CP063849.1"/>
</dbReference>
<evidence type="ECO:0000259" key="2">
    <source>
        <dbReference type="Pfam" id="PF01569"/>
    </source>
</evidence>
<keyword evidence="1" id="KW-0732">Signal</keyword>
<dbReference type="PANTHER" id="PTHR34599">
    <property type="entry name" value="PEROXIDASE-RELATED"/>
    <property type="match status" value="1"/>
</dbReference>
<dbReference type="InterPro" id="IPR052559">
    <property type="entry name" value="V-haloperoxidase"/>
</dbReference>
<dbReference type="AlphaFoldDB" id="A0A7S7NN71"/>
<keyword evidence="3" id="KW-0575">Peroxidase</keyword>
<dbReference type="CDD" id="cd03398">
    <property type="entry name" value="PAP2_haloperoxidase"/>
    <property type="match status" value="1"/>
</dbReference>
<evidence type="ECO:0000256" key="1">
    <source>
        <dbReference type="SAM" id="SignalP"/>
    </source>
</evidence>
<dbReference type="InterPro" id="IPR036938">
    <property type="entry name" value="PAP2/HPO_sf"/>
</dbReference>
<feature type="signal peptide" evidence="1">
    <location>
        <begin position="1"/>
        <end position="18"/>
    </location>
</feature>
<dbReference type="GO" id="GO:0004601">
    <property type="term" value="F:peroxidase activity"/>
    <property type="evidence" value="ECO:0007669"/>
    <property type="project" value="UniProtKB-KW"/>
</dbReference>
<dbReference type="Proteomes" id="UP000593892">
    <property type="component" value="Chromosome"/>
</dbReference>
<dbReference type="EMBL" id="CP063849">
    <property type="protein sequence ID" value="QOY86717.1"/>
    <property type="molecule type" value="Genomic_DNA"/>
</dbReference>
<dbReference type="KEGG" id="pfer:IRI77_28615"/>
<dbReference type="Gene3D" id="1.10.606.20">
    <property type="match status" value="1"/>
</dbReference>
<keyword evidence="4" id="KW-1185">Reference proteome</keyword>
<feature type="domain" description="Phosphatidic acid phosphatase type 2/haloperoxidase" evidence="2">
    <location>
        <begin position="264"/>
        <end position="395"/>
    </location>
</feature>
<accession>A0A7S7NN71</accession>
<proteinExistence type="predicted"/>
<reference evidence="3 4" key="1">
    <citation type="submission" date="2020-10" db="EMBL/GenBank/DDBJ databases">
        <title>Complete genome sequence of Paludibaculum fermentans P105T, a facultatively anaerobic acidobacterium capable of dissimilatory Fe(III) reduction.</title>
        <authorList>
            <person name="Dedysh S.N."/>
            <person name="Beletsky A.V."/>
            <person name="Kulichevskaya I.S."/>
            <person name="Mardanov A.V."/>
            <person name="Ravin N.V."/>
        </authorList>
    </citation>
    <scope>NUCLEOTIDE SEQUENCE [LARGE SCALE GENOMIC DNA]</scope>
    <source>
        <strain evidence="3 4">P105</strain>
    </source>
</reference>
<dbReference type="PANTHER" id="PTHR34599:SF1">
    <property type="entry name" value="PHOSPHATIDIC ACID PHOSPHATASE TYPE 2_HALOPEROXIDASE DOMAIN-CONTAINING PROTEIN"/>
    <property type="match status" value="1"/>
</dbReference>
<evidence type="ECO:0000313" key="4">
    <source>
        <dbReference type="Proteomes" id="UP000593892"/>
    </source>
</evidence>
<organism evidence="3 4">
    <name type="scientific">Paludibaculum fermentans</name>
    <dbReference type="NCBI Taxonomy" id="1473598"/>
    <lineage>
        <taxon>Bacteria</taxon>
        <taxon>Pseudomonadati</taxon>
        <taxon>Acidobacteriota</taxon>
        <taxon>Terriglobia</taxon>
        <taxon>Bryobacterales</taxon>
        <taxon>Bryobacteraceae</taxon>
        <taxon>Paludibaculum</taxon>
    </lineage>
</organism>
<protein>
    <submittedName>
        <fullName evidence="3">Vanadium-dependent haloperoxidase</fullName>
    </submittedName>
</protein>
<feature type="chain" id="PRO_5032633277" evidence="1">
    <location>
        <begin position="19"/>
        <end position="411"/>
    </location>
</feature>